<name>A0ABQ9G4X5_9NEOP</name>
<dbReference type="EMBL" id="JARBHB010000015">
    <property type="protein sequence ID" value="KAJ8867516.1"/>
    <property type="molecule type" value="Genomic_DNA"/>
</dbReference>
<dbReference type="Proteomes" id="UP001159363">
    <property type="component" value="Chromosome 14"/>
</dbReference>
<protein>
    <submittedName>
        <fullName evidence="1">Uncharacterized protein</fullName>
    </submittedName>
</protein>
<keyword evidence="2" id="KW-1185">Reference proteome</keyword>
<organism evidence="1 2">
    <name type="scientific">Dryococelus australis</name>
    <dbReference type="NCBI Taxonomy" id="614101"/>
    <lineage>
        <taxon>Eukaryota</taxon>
        <taxon>Metazoa</taxon>
        <taxon>Ecdysozoa</taxon>
        <taxon>Arthropoda</taxon>
        <taxon>Hexapoda</taxon>
        <taxon>Insecta</taxon>
        <taxon>Pterygota</taxon>
        <taxon>Neoptera</taxon>
        <taxon>Polyneoptera</taxon>
        <taxon>Phasmatodea</taxon>
        <taxon>Verophasmatodea</taxon>
        <taxon>Anareolatae</taxon>
        <taxon>Phasmatidae</taxon>
        <taxon>Eurycanthinae</taxon>
        <taxon>Dryococelus</taxon>
    </lineage>
</organism>
<accession>A0ABQ9G4X5</accession>
<evidence type="ECO:0000313" key="2">
    <source>
        <dbReference type="Proteomes" id="UP001159363"/>
    </source>
</evidence>
<sequence>MFPRRGLHRHLRASALYGVRLDIDSRCLRFQHRRPNRHFNCTDPFRTTLIYGSRRLVELVEVGHAHMPWAAFSSVVRNSPALMFHGQNVRVQHIRIQVGYCLQSNVSDVAVGNTKAGEFRTTLENATHGIRRAFSRYPFNEVLHTSVGQQETPKPVGNSVEKTALASPSQSLMKTKSSFLRFCNTLTATDRSSPARPPNIPRSKVSVTATLKTLKNSYGGRGGVVVRLLASHLGEPDSIPGGVTPGFSHSGIVPDDAAGWRVFLGISRSSRPFVPTLLHTYLALPSLALKASTLRAARCRRWVVGIADPGSFDSCSDLPPVMTMNMHVTSRTNQLAIQPNLIKFKLQFLTRKHGSVTKHANNSSVIDLPFTNWKSLPPYYIMRVNVTNFLRRRILLSMRLPEETHFQQATACFSGYSLKTKTDINKDDMSWTVKIVDVEESYVLLSFLYRFGLQGITAEAGSGLLEMCFFRKSHTQNDPAPKEISDIDSRDIICWKTFPVHEGKIDNTAVISVFGNATMFSRKKLKFELGDQIWLYRKLVGTTVKSSAPSTSFRFSHSKPLSLAHGRSVARRVTVREGRTLRASAAGARWTARRCSAALVMDEE</sequence>
<comment type="caution">
    <text evidence="1">The sequence shown here is derived from an EMBL/GenBank/DDBJ whole genome shotgun (WGS) entry which is preliminary data.</text>
</comment>
<gene>
    <name evidence="1" type="ORF">PR048_031318</name>
</gene>
<proteinExistence type="predicted"/>
<reference evidence="1 2" key="1">
    <citation type="submission" date="2023-02" db="EMBL/GenBank/DDBJ databases">
        <title>LHISI_Scaffold_Assembly.</title>
        <authorList>
            <person name="Stuart O.P."/>
            <person name="Cleave R."/>
            <person name="Magrath M.J.L."/>
            <person name="Mikheyev A.S."/>
        </authorList>
    </citation>
    <scope>NUCLEOTIDE SEQUENCE [LARGE SCALE GENOMIC DNA]</scope>
    <source>
        <strain evidence="1">Daus_M_001</strain>
        <tissue evidence="1">Leg muscle</tissue>
    </source>
</reference>
<evidence type="ECO:0000313" key="1">
    <source>
        <dbReference type="EMBL" id="KAJ8867516.1"/>
    </source>
</evidence>